<keyword evidence="14" id="KW-1185">Reference proteome</keyword>
<reference evidence="13" key="1">
    <citation type="submission" date="2020-11" db="EMBL/GenBank/DDBJ databases">
        <title>Kefir isolates.</title>
        <authorList>
            <person name="Marcisauskas S."/>
            <person name="Kim Y."/>
            <person name="Blasche S."/>
        </authorList>
    </citation>
    <scope>NUCLEOTIDE SEQUENCE</scope>
    <source>
        <strain evidence="13">Olga-1</strain>
    </source>
</reference>
<feature type="domain" description="VPS10" evidence="12">
    <location>
        <begin position="56"/>
        <end position="694"/>
    </location>
</feature>
<dbReference type="SMART" id="SM00602">
    <property type="entry name" value="VPS10"/>
    <property type="match status" value="2"/>
</dbReference>
<dbReference type="Gene3D" id="2.130.10.10">
    <property type="entry name" value="YVTN repeat-like/Quinoprotein amine dehydrogenase"/>
    <property type="match status" value="2"/>
</dbReference>
<dbReference type="Pfam" id="PF15902">
    <property type="entry name" value="Sortilin-Vps10"/>
    <property type="match status" value="2"/>
</dbReference>
<feature type="transmembrane region" description="Helical" evidence="10">
    <location>
        <begin position="1366"/>
        <end position="1386"/>
    </location>
</feature>
<dbReference type="PANTHER" id="PTHR12106">
    <property type="entry name" value="SORTILIN RELATED"/>
    <property type="match status" value="1"/>
</dbReference>
<dbReference type="GO" id="GO:0006896">
    <property type="term" value="P:Golgi to vacuole transport"/>
    <property type="evidence" value="ECO:0007669"/>
    <property type="project" value="TreeGrafter"/>
</dbReference>
<gene>
    <name evidence="13" type="primary">VPS10_2</name>
    <name evidence="13" type="ORF">C6P40_002998</name>
</gene>
<dbReference type="InterPro" id="IPR050310">
    <property type="entry name" value="VPS10-sortilin"/>
</dbReference>
<organism evidence="13 14">
    <name type="scientific">Pichia californica</name>
    <dbReference type="NCBI Taxonomy" id="460514"/>
    <lineage>
        <taxon>Eukaryota</taxon>
        <taxon>Fungi</taxon>
        <taxon>Dikarya</taxon>
        <taxon>Ascomycota</taxon>
        <taxon>Saccharomycotina</taxon>
        <taxon>Pichiomycetes</taxon>
        <taxon>Pichiales</taxon>
        <taxon>Pichiaceae</taxon>
        <taxon>Pichia</taxon>
    </lineage>
</organism>
<dbReference type="GO" id="GO:0006895">
    <property type="term" value="P:Golgi to endosome transport"/>
    <property type="evidence" value="ECO:0007669"/>
    <property type="project" value="TreeGrafter"/>
</dbReference>
<keyword evidence="5" id="KW-0677">Repeat</keyword>
<dbReference type="InterPro" id="IPR031778">
    <property type="entry name" value="Sortilin_N"/>
</dbReference>
<evidence type="ECO:0000256" key="6">
    <source>
        <dbReference type="ARBA" id="ARBA00022989"/>
    </source>
</evidence>
<keyword evidence="7 10" id="KW-0472">Membrane</keyword>
<dbReference type="GO" id="GO:0016020">
    <property type="term" value="C:membrane"/>
    <property type="evidence" value="ECO:0007669"/>
    <property type="project" value="UniProtKB-SubCell"/>
</dbReference>
<feature type="signal peptide" evidence="11">
    <location>
        <begin position="1"/>
        <end position="26"/>
    </location>
</feature>
<evidence type="ECO:0000256" key="5">
    <source>
        <dbReference type="ARBA" id="ARBA00022737"/>
    </source>
</evidence>
<keyword evidence="8" id="KW-0325">Glycoprotein</keyword>
<dbReference type="GO" id="GO:0005794">
    <property type="term" value="C:Golgi apparatus"/>
    <property type="evidence" value="ECO:0007669"/>
    <property type="project" value="TreeGrafter"/>
</dbReference>
<feature type="region of interest" description="Disordered" evidence="9">
    <location>
        <begin position="1454"/>
        <end position="1491"/>
    </location>
</feature>
<comment type="subcellular location">
    <subcellularLocation>
        <location evidence="1">Membrane</location>
    </subcellularLocation>
</comment>
<evidence type="ECO:0000256" key="10">
    <source>
        <dbReference type="SAM" id="Phobius"/>
    </source>
</evidence>
<evidence type="ECO:0000313" key="14">
    <source>
        <dbReference type="Proteomes" id="UP000697127"/>
    </source>
</evidence>
<protein>
    <submittedName>
        <fullName evidence="13">Vacuolar protein sorting/targeting protein PEP1</fullName>
    </submittedName>
</protein>
<dbReference type="SUPFAM" id="SSF50939">
    <property type="entry name" value="Sialidases"/>
    <property type="match status" value="2"/>
</dbReference>
<keyword evidence="3 10" id="KW-0812">Transmembrane</keyword>
<dbReference type="SUPFAM" id="SSF110296">
    <property type="entry name" value="Oligoxyloglucan reducing end-specific cellobiohydrolase"/>
    <property type="match status" value="1"/>
</dbReference>
<evidence type="ECO:0000256" key="8">
    <source>
        <dbReference type="ARBA" id="ARBA00023180"/>
    </source>
</evidence>
<dbReference type="CDD" id="cd15482">
    <property type="entry name" value="Sialidase_non-viral"/>
    <property type="match status" value="1"/>
</dbReference>
<evidence type="ECO:0000259" key="12">
    <source>
        <dbReference type="SMART" id="SM00602"/>
    </source>
</evidence>
<dbReference type="InterPro" id="IPR015943">
    <property type="entry name" value="WD40/YVTN_repeat-like_dom_sf"/>
</dbReference>
<evidence type="ECO:0000256" key="7">
    <source>
        <dbReference type="ARBA" id="ARBA00023136"/>
    </source>
</evidence>
<dbReference type="InterPro" id="IPR036278">
    <property type="entry name" value="Sialidase_sf"/>
</dbReference>
<feature type="domain" description="VPS10" evidence="12">
    <location>
        <begin position="727"/>
        <end position="1359"/>
    </location>
</feature>
<dbReference type="PANTHER" id="PTHR12106:SF27">
    <property type="entry name" value="SORTILIN-RELATED RECEPTOR"/>
    <property type="match status" value="1"/>
</dbReference>
<evidence type="ECO:0000256" key="9">
    <source>
        <dbReference type="SAM" id="MobiDB-lite"/>
    </source>
</evidence>
<dbReference type="Gene3D" id="3.30.60.270">
    <property type="match status" value="2"/>
</dbReference>
<feature type="chain" id="PRO_5040490043" evidence="11">
    <location>
        <begin position="27"/>
        <end position="1491"/>
    </location>
</feature>
<proteinExistence type="inferred from homology"/>
<dbReference type="FunFam" id="3.30.60.270:FF:000005">
    <property type="entry name" value="Sortilin"/>
    <property type="match status" value="1"/>
</dbReference>
<feature type="compositionally biased region" description="Basic and acidic residues" evidence="9">
    <location>
        <begin position="1468"/>
        <end position="1491"/>
    </location>
</feature>
<evidence type="ECO:0000256" key="4">
    <source>
        <dbReference type="ARBA" id="ARBA00022729"/>
    </source>
</evidence>
<dbReference type="GO" id="GO:0005829">
    <property type="term" value="C:cytosol"/>
    <property type="evidence" value="ECO:0007669"/>
    <property type="project" value="GOC"/>
</dbReference>
<dbReference type="Proteomes" id="UP000697127">
    <property type="component" value="Unassembled WGS sequence"/>
</dbReference>
<dbReference type="EMBL" id="PUHW01000033">
    <property type="protein sequence ID" value="KAG0690395.1"/>
    <property type="molecule type" value="Genomic_DNA"/>
</dbReference>
<evidence type="ECO:0000256" key="2">
    <source>
        <dbReference type="ARBA" id="ARBA00008251"/>
    </source>
</evidence>
<dbReference type="Pfam" id="PF15901">
    <property type="entry name" value="Sortilin_C"/>
    <property type="match status" value="2"/>
</dbReference>
<keyword evidence="4 11" id="KW-0732">Signal</keyword>
<dbReference type="Gene3D" id="2.10.70.80">
    <property type="match status" value="2"/>
</dbReference>
<comment type="similarity">
    <text evidence="2">Belongs to the VPS10-related sortilin family.</text>
</comment>
<evidence type="ECO:0000256" key="11">
    <source>
        <dbReference type="SAM" id="SignalP"/>
    </source>
</evidence>
<accession>A0A9P7BHE5</accession>
<dbReference type="InterPro" id="IPR006581">
    <property type="entry name" value="VPS10"/>
</dbReference>
<evidence type="ECO:0000256" key="1">
    <source>
        <dbReference type="ARBA" id="ARBA00004370"/>
    </source>
</evidence>
<keyword evidence="6 10" id="KW-1133">Transmembrane helix</keyword>
<evidence type="ECO:0000256" key="3">
    <source>
        <dbReference type="ARBA" id="ARBA00022692"/>
    </source>
</evidence>
<dbReference type="GO" id="GO:0006623">
    <property type="term" value="P:protein targeting to vacuole"/>
    <property type="evidence" value="ECO:0007669"/>
    <property type="project" value="TreeGrafter"/>
</dbReference>
<dbReference type="InterPro" id="IPR031777">
    <property type="entry name" value="Sortilin_C"/>
</dbReference>
<evidence type="ECO:0000313" key="13">
    <source>
        <dbReference type="EMBL" id="KAG0690395.1"/>
    </source>
</evidence>
<name>A0A9P7BHE5_9ASCO</name>
<comment type="caution">
    <text evidence="13">The sequence shown here is derived from an EMBL/GenBank/DDBJ whole genome shotgun (WGS) entry which is preliminary data.</text>
</comment>
<sequence length="1491" mass="171053">MHIHCHRISCIALFLVFVITLPTTYAQDQKYNDARKPQVYTNNFKNYIDITNFENSDIVIAVHNNDIAISKNNGKTWEKSNNFKCPSPFKCDYYTIETFEYHPNTVFITSTSPRVFYSFDSGETWDYVDLPISTKKKTYMMIDISLNYANSDYILFQIFINNNKGDSLEETYYTDDKFKTKPKLLGQDLINCEFTKSNPLFTNGNDEDIICSRGLSNSNDIDMTDELVFSTDFFKSNIVINKNLKDFHIWRIDIKGPFIIVQINVDLFSYSSFYTFISKDGINFKKCYFDGFERSKYYNTLYATENSIYITQQDFDSQNYFTMSLFKSNSDGQYFTKVVESISGFNNNRLMHINSLDGVWITSKFVEHSRFGRPDSKSQITFNDGATWSYLNVTGDDYNECTNDEECSLHITGYANFGFENSFNNLNKLGNNQGILIAPGTVGKFLSSNEEEMHTFISRDAGLTWSKLMDDIYTPLYGNYGNIIILTPEGRRSDKNRNEKLFHIMYSLDQGLTWSKYEFDFADDSNNSWTYTVNNVFNNVLILASNNYKDKITKVLSIDFSNSYDRNCEDSDMETWSSRIDPVSNKPSCVFGHSETSLRRKPESKCFIDQLPNVIDKPCECTKLDYECNSGFSLDDEGNCEPVLDILAQYCESNQKSVKLSKKRKIPGNICQGGFTPPTNDYTFRCKNANDAKEKNSIKVKLTPFGDNVEYYKYLAKNTTLTSYQEETLIVLTESKDAFISFNGGENFAYVSDTDEKIINVVTNPYWPDSIYLISEKGMILSSLDRGKTFYKEYIQQFQPENSKYTFSFNSFNPRSYILIHHVNCDDKLEKCDYFAFITKDNGQSFTKLADNANNCIYKLSYEMFQYHENVICSIKTKNSDFISLIRINSNPETNDDSPNKNIEILGNLLEMINYNDYIIVTKLKQNGAVTASVSLDGKTFADVKFPYDLSYETSSNYSLLHVNSKELYFYVTTNNVLGHEYGSILKGNFNGTLFSTIVNHVNQNSFGDIDFENIGSTEGYLLVNIVSNPIEVQNGGEKKLVTKMSFNNGGSWSNIPAPVKIRKNNNWNLHFQLATDKLDPKHDLSYSNSAVGLLFGLGNAGLQLTTSEDKEELSLFFSKDGGVNWKELFKGNYIWEFGDQGTVLVIAQTLVKTNIVRYSIDYGDNWIEYQFSEDIEYLVEDITTVLSDNAMKFNLIVNDGTGNDSMVTIDFTNVYKRQCQSPFGVENDLGKDYEYFSPLRIQGESCLFGHEVKYLRRKANSDCFIGSAPLNLKTKVVKNCKCTREDYECDYNYELMNDNTCKLISGLKSLKGNEVCQSKFVSEWWEPTGYRKLAMSTCQNGLVLDKLKGHSCYPWIQRNRLGGQALFWVIFIPITTFIISCIVIYDRGIRRRGGFRRLGEIRLDRDDNLIIGESRWYDSIVDPIVGFGVFMYHVLNMFVESAKKIFSKKFGRNETDSSGANDNDFVDGNHNDESLFGADEYHDDAQEIEN</sequence>